<protein>
    <recommendedName>
        <fullName evidence="3">F-box domain-containing protein</fullName>
    </recommendedName>
</protein>
<dbReference type="EMBL" id="QPFP01000001">
    <property type="protein sequence ID" value="TEB40129.1"/>
    <property type="molecule type" value="Genomic_DNA"/>
</dbReference>
<accession>A0A4Y7U2Q8</accession>
<gene>
    <name evidence="1" type="ORF">FA13DRAFT_1724358</name>
</gene>
<keyword evidence="2" id="KW-1185">Reference proteome</keyword>
<comment type="caution">
    <text evidence="1">The sequence shown here is derived from an EMBL/GenBank/DDBJ whole genome shotgun (WGS) entry which is preliminary data.</text>
</comment>
<reference evidence="1 2" key="1">
    <citation type="journal article" date="2019" name="Nat. Ecol. Evol.">
        <title>Megaphylogeny resolves global patterns of mushroom evolution.</title>
        <authorList>
            <person name="Varga T."/>
            <person name="Krizsan K."/>
            <person name="Foldi C."/>
            <person name="Dima B."/>
            <person name="Sanchez-Garcia M."/>
            <person name="Sanchez-Ramirez S."/>
            <person name="Szollosi G.J."/>
            <person name="Szarkandi J.G."/>
            <person name="Papp V."/>
            <person name="Albert L."/>
            <person name="Andreopoulos W."/>
            <person name="Angelini C."/>
            <person name="Antonin V."/>
            <person name="Barry K.W."/>
            <person name="Bougher N.L."/>
            <person name="Buchanan P."/>
            <person name="Buyck B."/>
            <person name="Bense V."/>
            <person name="Catcheside P."/>
            <person name="Chovatia M."/>
            <person name="Cooper J."/>
            <person name="Damon W."/>
            <person name="Desjardin D."/>
            <person name="Finy P."/>
            <person name="Geml J."/>
            <person name="Haridas S."/>
            <person name="Hughes K."/>
            <person name="Justo A."/>
            <person name="Karasinski D."/>
            <person name="Kautmanova I."/>
            <person name="Kiss B."/>
            <person name="Kocsube S."/>
            <person name="Kotiranta H."/>
            <person name="LaButti K.M."/>
            <person name="Lechner B.E."/>
            <person name="Liimatainen K."/>
            <person name="Lipzen A."/>
            <person name="Lukacs Z."/>
            <person name="Mihaltcheva S."/>
            <person name="Morgado L.N."/>
            <person name="Niskanen T."/>
            <person name="Noordeloos M.E."/>
            <person name="Ohm R.A."/>
            <person name="Ortiz-Santana B."/>
            <person name="Ovrebo C."/>
            <person name="Racz N."/>
            <person name="Riley R."/>
            <person name="Savchenko A."/>
            <person name="Shiryaev A."/>
            <person name="Soop K."/>
            <person name="Spirin V."/>
            <person name="Szebenyi C."/>
            <person name="Tomsovsky M."/>
            <person name="Tulloss R.E."/>
            <person name="Uehling J."/>
            <person name="Grigoriev I.V."/>
            <person name="Vagvolgyi C."/>
            <person name="Papp T."/>
            <person name="Martin F.M."/>
            <person name="Miettinen O."/>
            <person name="Hibbett D.S."/>
            <person name="Nagy L.G."/>
        </authorList>
    </citation>
    <scope>NUCLEOTIDE SEQUENCE [LARGE SCALE GENOMIC DNA]</scope>
    <source>
        <strain evidence="1 2">FP101781</strain>
    </source>
</reference>
<dbReference type="SUPFAM" id="SSF52047">
    <property type="entry name" value="RNI-like"/>
    <property type="match status" value="1"/>
</dbReference>
<dbReference type="Proteomes" id="UP000298030">
    <property type="component" value="Unassembled WGS sequence"/>
</dbReference>
<proteinExistence type="predicted"/>
<organism evidence="1 2">
    <name type="scientific">Coprinellus micaceus</name>
    <name type="common">Glistening ink-cap mushroom</name>
    <name type="synonym">Coprinus micaceus</name>
    <dbReference type="NCBI Taxonomy" id="71717"/>
    <lineage>
        <taxon>Eukaryota</taxon>
        <taxon>Fungi</taxon>
        <taxon>Dikarya</taxon>
        <taxon>Basidiomycota</taxon>
        <taxon>Agaricomycotina</taxon>
        <taxon>Agaricomycetes</taxon>
        <taxon>Agaricomycetidae</taxon>
        <taxon>Agaricales</taxon>
        <taxon>Agaricineae</taxon>
        <taxon>Psathyrellaceae</taxon>
        <taxon>Coprinellus</taxon>
    </lineage>
</organism>
<dbReference type="OrthoDB" id="3258386at2759"/>
<evidence type="ECO:0008006" key="3">
    <source>
        <dbReference type="Google" id="ProtNLM"/>
    </source>
</evidence>
<evidence type="ECO:0000313" key="2">
    <source>
        <dbReference type="Proteomes" id="UP000298030"/>
    </source>
</evidence>
<dbReference type="Gene3D" id="3.80.10.10">
    <property type="entry name" value="Ribonuclease Inhibitor"/>
    <property type="match status" value="1"/>
</dbReference>
<dbReference type="STRING" id="71717.A0A4Y7U2Q8"/>
<dbReference type="InterPro" id="IPR032675">
    <property type="entry name" value="LRR_dom_sf"/>
</dbReference>
<dbReference type="AlphaFoldDB" id="A0A4Y7U2Q8"/>
<sequence>MHPCLQLPEILHIVCKSLDNPDLLHTALSCRRFTDPALDVLWHELTSLIPLIHTFTDGVLEMGEDGQHQIRSNRIPILEDLDRLRTIYTPRIRRLRLSRVTGSDIRPDTLRSLANLEIGALTPNLTHLDWYSECLETDSYMTLFPFVRLFLSPGLKVIGIHVWLHAPEHQEIFSQISSQYRGVEVLKVTWDAWSTMMDGGSSWAKHLLMFTNLKELFIPNLPPDVLTYASTLPNLQDLHLGDIGPDTISPPKLHPAGTPFAALKGLVMVSDKMEKLFGILQHPSPYTPLLNISISHTPGHFAEEDRAYHQGLMSDWQTVLQIIHDHCNPDTLTWIDLKDSSYFNPNELIAKFPIRPDTQDELDTIDITPLLQFKYLKTLELSFAHGLWLTKDGLRGIASVWKAIAFMDLSTNYPPYRRPRVNHEDLVHLVRDCPNLWSLGLNFDATQIPMTPTLLVDKPIRRLLHLKVGNSPIESIGVVSGFLSMHFPRLYKVNTWKVTDAYVAEIGRDFSEEWTEVEKRLQHARVTRRAARNEKANGKGMV</sequence>
<name>A0A4Y7U2Q8_COPMI</name>
<evidence type="ECO:0000313" key="1">
    <source>
        <dbReference type="EMBL" id="TEB40129.1"/>
    </source>
</evidence>